<keyword evidence="3" id="KW-0697">Rotamase</keyword>
<dbReference type="InterPro" id="IPR020892">
    <property type="entry name" value="Cyclophilin-type_PPIase_CS"/>
</dbReference>
<dbReference type="FunFam" id="2.40.100.10:FF:000025">
    <property type="entry name" value="Peptidyl-prolyl cis-trans isomerase CYP19-2"/>
    <property type="match status" value="1"/>
</dbReference>
<protein>
    <recommendedName>
        <fullName evidence="2">peptidylprolyl isomerase</fullName>
        <ecNumber evidence="2">5.2.1.8</ecNumber>
    </recommendedName>
</protein>
<proteinExistence type="predicted"/>
<dbReference type="SUPFAM" id="SSF50891">
    <property type="entry name" value="Cyclophilin-like"/>
    <property type="match status" value="2"/>
</dbReference>
<name>A0A0D6EKI1_SPOSA</name>
<dbReference type="PROSITE" id="PS50005">
    <property type="entry name" value="TPR"/>
    <property type="match status" value="1"/>
</dbReference>
<evidence type="ECO:0000256" key="5">
    <source>
        <dbReference type="PROSITE-ProRule" id="PRU00339"/>
    </source>
</evidence>
<evidence type="ECO:0000313" key="8">
    <source>
        <dbReference type="Proteomes" id="UP000243876"/>
    </source>
</evidence>
<keyword evidence="8" id="KW-1185">Reference proteome</keyword>
<dbReference type="SUPFAM" id="SSF48452">
    <property type="entry name" value="TPR-like"/>
    <property type="match status" value="1"/>
</dbReference>
<dbReference type="PRINTS" id="PR00153">
    <property type="entry name" value="CSAPPISMRASE"/>
</dbReference>
<dbReference type="InterPro" id="IPR019734">
    <property type="entry name" value="TPR_rpt"/>
</dbReference>
<dbReference type="Pfam" id="PF00160">
    <property type="entry name" value="Pro_isomerase"/>
    <property type="match status" value="1"/>
</dbReference>
<keyword evidence="5" id="KW-0802">TPR repeat</keyword>
<dbReference type="EC" id="5.2.1.8" evidence="2"/>
<dbReference type="AlphaFoldDB" id="A0A0D6EKI1"/>
<evidence type="ECO:0000256" key="2">
    <source>
        <dbReference type="ARBA" id="ARBA00013194"/>
    </source>
</evidence>
<keyword evidence="4" id="KW-0413">Isomerase</keyword>
<sequence length="403" mass="44569">MFRSTPEQAENFRALCTGEKGIGKMGKPLHYKNSKFHRIIKNFMCQGGDFTNGNGTGGESIYGEKFEDENFEIKHDKPFMLSMANAGPNTNGSQFFITTVPTPHLDGKHCVSSTLFVPYCHGLVSVIPKCFSLAKRSLADLPESPVPIHSGKVTHGRSVVRLMEDAPTSGDAPKEEILIADCGQLAEGETGIVPDEFADGHEEYPSDDEADVNNAEVAYKIANEIKQRGTELFKKGNYEQAQKKYIKALRCESLFLVPPERHLDRHRFLDPPNPTLSAQYASLRLSLLLNSSLTALKSSSPLSSAHGQLAIKQSTKALELDGEPTDQEQMKKKLSEGERAKALYRRALGRVACKEEEEAIQDLEDALKLQPEDAAIRKELAAAKKRIEDRKAKARSAYAKMFA</sequence>
<feature type="domain" description="PPIase cyclophilin-type" evidence="6">
    <location>
        <begin position="1"/>
        <end position="184"/>
    </location>
</feature>
<dbReference type="InterPro" id="IPR002130">
    <property type="entry name" value="Cyclophilin-type_PPIase_dom"/>
</dbReference>
<accession>A0A0D6EKI1</accession>
<evidence type="ECO:0000256" key="3">
    <source>
        <dbReference type="ARBA" id="ARBA00023110"/>
    </source>
</evidence>
<dbReference type="Gene3D" id="1.25.40.10">
    <property type="entry name" value="Tetratricopeptide repeat domain"/>
    <property type="match status" value="1"/>
</dbReference>
<feature type="repeat" description="TPR" evidence="5">
    <location>
        <begin position="340"/>
        <end position="373"/>
    </location>
</feature>
<dbReference type="Gene3D" id="2.40.100.10">
    <property type="entry name" value="Cyclophilin-like"/>
    <property type="match status" value="1"/>
</dbReference>
<dbReference type="PROSITE" id="PS50072">
    <property type="entry name" value="CSA_PPIASE_2"/>
    <property type="match status" value="1"/>
</dbReference>
<feature type="non-terminal residue" evidence="7">
    <location>
        <position position="1"/>
    </location>
</feature>
<dbReference type="InterPro" id="IPR011990">
    <property type="entry name" value="TPR-like_helical_dom_sf"/>
</dbReference>
<dbReference type="Proteomes" id="UP000243876">
    <property type="component" value="Unassembled WGS sequence"/>
</dbReference>
<dbReference type="InterPro" id="IPR029000">
    <property type="entry name" value="Cyclophilin-like_dom_sf"/>
</dbReference>
<evidence type="ECO:0000259" key="6">
    <source>
        <dbReference type="PROSITE" id="PS50072"/>
    </source>
</evidence>
<evidence type="ECO:0000256" key="4">
    <source>
        <dbReference type="ARBA" id="ARBA00023235"/>
    </source>
</evidence>
<dbReference type="EMBL" id="CENE01000007">
    <property type="protein sequence ID" value="CEQ40489.1"/>
    <property type="molecule type" value="Genomic_DNA"/>
</dbReference>
<evidence type="ECO:0000313" key="7">
    <source>
        <dbReference type="EMBL" id="CEQ40489.1"/>
    </source>
</evidence>
<dbReference type="SMART" id="SM00028">
    <property type="entry name" value="TPR"/>
    <property type="match status" value="2"/>
</dbReference>
<dbReference type="GO" id="GO:0016018">
    <property type="term" value="F:cyclosporin A binding"/>
    <property type="evidence" value="ECO:0007669"/>
    <property type="project" value="TreeGrafter"/>
</dbReference>
<dbReference type="PANTHER" id="PTHR11071:SF561">
    <property type="entry name" value="PEPTIDYL-PROLYL CIS-TRANS ISOMERASE D-RELATED"/>
    <property type="match status" value="1"/>
</dbReference>
<dbReference type="GO" id="GO:0003755">
    <property type="term" value="F:peptidyl-prolyl cis-trans isomerase activity"/>
    <property type="evidence" value="ECO:0007669"/>
    <property type="project" value="UniProtKB-KW"/>
</dbReference>
<dbReference type="GO" id="GO:0005737">
    <property type="term" value="C:cytoplasm"/>
    <property type="evidence" value="ECO:0007669"/>
    <property type="project" value="TreeGrafter"/>
</dbReference>
<gene>
    <name evidence="7" type="primary">SPOSA6832_02112</name>
</gene>
<dbReference type="GO" id="GO:0006457">
    <property type="term" value="P:protein folding"/>
    <property type="evidence" value="ECO:0007669"/>
    <property type="project" value="InterPro"/>
</dbReference>
<comment type="catalytic activity">
    <reaction evidence="1">
        <text>[protein]-peptidylproline (omega=180) = [protein]-peptidylproline (omega=0)</text>
        <dbReference type="Rhea" id="RHEA:16237"/>
        <dbReference type="Rhea" id="RHEA-COMP:10747"/>
        <dbReference type="Rhea" id="RHEA-COMP:10748"/>
        <dbReference type="ChEBI" id="CHEBI:83833"/>
        <dbReference type="ChEBI" id="CHEBI:83834"/>
        <dbReference type="EC" id="5.2.1.8"/>
    </reaction>
</comment>
<organism evidence="7 8">
    <name type="scientific">Sporidiobolus salmonicolor</name>
    <name type="common">Yeast-like fungus</name>
    <name type="synonym">Sporobolomyces salmonicolor</name>
    <dbReference type="NCBI Taxonomy" id="5005"/>
    <lineage>
        <taxon>Eukaryota</taxon>
        <taxon>Fungi</taxon>
        <taxon>Dikarya</taxon>
        <taxon>Basidiomycota</taxon>
        <taxon>Pucciniomycotina</taxon>
        <taxon>Microbotryomycetes</taxon>
        <taxon>Sporidiobolales</taxon>
        <taxon>Sporidiobolaceae</taxon>
        <taxon>Sporobolomyces</taxon>
    </lineage>
</organism>
<reference evidence="8" key="1">
    <citation type="submission" date="2015-02" db="EMBL/GenBank/DDBJ databases">
        <authorList>
            <person name="Gon?alves P."/>
        </authorList>
    </citation>
    <scope>NUCLEOTIDE SEQUENCE [LARGE SCALE GENOMIC DNA]</scope>
</reference>
<dbReference type="OrthoDB" id="193499at2759"/>
<dbReference type="PANTHER" id="PTHR11071">
    <property type="entry name" value="PEPTIDYL-PROLYL CIS-TRANS ISOMERASE"/>
    <property type="match status" value="1"/>
</dbReference>
<evidence type="ECO:0000256" key="1">
    <source>
        <dbReference type="ARBA" id="ARBA00000971"/>
    </source>
</evidence>
<dbReference type="PROSITE" id="PS00170">
    <property type="entry name" value="CSA_PPIASE_1"/>
    <property type="match status" value="1"/>
</dbReference>